<dbReference type="InterPro" id="IPR036396">
    <property type="entry name" value="Cyt_P450_sf"/>
</dbReference>
<accession>A0AAW1YB75</accession>
<dbReference type="GO" id="GO:0004497">
    <property type="term" value="F:monooxygenase activity"/>
    <property type="evidence" value="ECO:0007669"/>
    <property type="project" value="UniProtKB-KW"/>
</dbReference>
<dbReference type="GO" id="GO:0005506">
    <property type="term" value="F:iron ion binding"/>
    <property type="evidence" value="ECO:0007669"/>
    <property type="project" value="InterPro"/>
</dbReference>
<evidence type="ECO:0000256" key="1">
    <source>
        <dbReference type="ARBA" id="ARBA00004370"/>
    </source>
</evidence>
<evidence type="ECO:0008006" key="14">
    <source>
        <dbReference type="Google" id="ProtNLM"/>
    </source>
</evidence>
<evidence type="ECO:0000313" key="13">
    <source>
        <dbReference type="Proteomes" id="UP001457282"/>
    </source>
</evidence>
<proteinExistence type="inferred from homology"/>
<evidence type="ECO:0000256" key="7">
    <source>
        <dbReference type="ARBA" id="ARBA00023033"/>
    </source>
</evidence>
<evidence type="ECO:0000256" key="11">
    <source>
        <dbReference type="SAM" id="Phobius"/>
    </source>
</evidence>
<keyword evidence="8 11" id="KW-0472">Membrane</keyword>
<evidence type="ECO:0000313" key="12">
    <source>
        <dbReference type="EMBL" id="KAK9946441.1"/>
    </source>
</evidence>
<dbReference type="Pfam" id="PF00067">
    <property type="entry name" value="p450"/>
    <property type="match status" value="1"/>
</dbReference>
<evidence type="ECO:0000256" key="4">
    <source>
        <dbReference type="ARBA" id="ARBA00022723"/>
    </source>
</evidence>
<dbReference type="PANTHER" id="PTHR47947">
    <property type="entry name" value="CYTOCHROME P450 82C3-RELATED"/>
    <property type="match status" value="1"/>
</dbReference>
<dbReference type="GO" id="GO:0016705">
    <property type="term" value="F:oxidoreductase activity, acting on paired donors, with incorporation or reduction of molecular oxygen"/>
    <property type="evidence" value="ECO:0007669"/>
    <property type="project" value="InterPro"/>
</dbReference>
<reference evidence="12 13" key="1">
    <citation type="journal article" date="2023" name="G3 (Bethesda)">
        <title>A chromosome-length genome assembly and annotation of blackberry (Rubus argutus, cv. 'Hillquist').</title>
        <authorList>
            <person name="Bruna T."/>
            <person name="Aryal R."/>
            <person name="Dudchenko O."/>
            <person name="Sargent D.J."/>
            <person name="Mead D."/>
            <person name="Buti M."/>
            <person name="Cavallini A."/>
            <person name="Hytonen T."/>
            <person name="Andres J."/>
            <person name="Pham M."/>
            <person name="Weisz D."/>
            <person name="Mascagni F."/>
            <person name="Usai G."/>
            <person name="Natali L."/>
            <person name="Bassil N."/>
            <person name="Fernandez G.E."/>
            <person name="Lomsadze A."/>
            <person name="Armour M."/>
            <person name="Olukolu B."/>
            <person name="Poorten T."/>
            <person name="Britton C."/>
            <person name="Davik J."/>
            <person name="Ashrafi H."/>
            <person name="Aiden E.L."/>
            <person name="Borodovsky M."/>
            <person name="Worthington M."/>
        </authorList>
    </citation>
    <scope>NUCLEOTIDE SEQUENCE [LARGE SCALE GENOMIC DNA]</scope>
    <source>
        <strain evidence="12">PI 553951</strain>
    </source>
</reference>
<keyword evidence="5 10" id="KW-0560">Oxidoreductase</keyword>
<evidence type="ECO:0000256" key="6">
    <source>
        <dbReference type="ARBA" id="ARBA00023004"/>
    </source>
</evidence>
<protein>
    <recommendedName>
        <fullName evidence="14">Cytochrome P450</fullName>
    </recommendedName>
</protein>
<dbReference type="PRINTS" id="PR00385">
    <property type="entry name" value="P450"/>
</dbReference>
<dbReference type="InterPro" id="IPR002401">
    <property type="entry name" value="Cyt_P450_E_grp-I"/>
</dbReference>
<evidence type="ECO:0000256" key="3">
    <source>
        <dbReference type="ARBA" id="ARBA00022617"/>
    </source>
</evidence>
<organism evidence="12 13">
    <name type="scientific">Rubus argutus</name>
    <name type="common">Southern blackberry</name>
    <dbReference type="NCBI Taxonomy" id="59490"/>
    <lineage>
        <taxon>Eukaryota</taxon>
        <taxon>Viridiplantae</taxon>
        <taxon>Streptophyta</taxon>
        <taxon>Embryophyta</taxon>
        <taxon>Tracheophyta</taxon>
        <taxon>Spermatophyta</taxon>
        <taxon>Magnoliopsida</taxon>
        <taxon>eudicotyledons</taxon>
        <taxon>Gunneridae</taxon>
        <taxon>Pentapetalae</taxon>
        <taxon>rosids</taxon>
        <taxon>fabids</taxon>
        <taxon>Rosales</taxon>
        <taxon>Rosaceae</taxon>
        <taxon>Rosoideae</taxon>
        <taxon>Rosoideae incertae sedis</taxon>
        <taxon>Rubus</taxon>
    </lineage>
</organism>
<evidence type="ECO:0000256" key="5">
    <source>
        <dbReference type="ARBA" id="ARBA00023002"/>
    </source>
</evidence>
<keyword evidence="3 9" id="KW-0349">Heme</keyword>
<evidence type="ECO:0000256" key="10">
    <source>
        <dbReference type="RuleBase" id="RU000461"/>
    </source>
</evidence>
<keyword evidence="7 10" id="KW-0503">Monooxygenase</keyword>
<comment type="cofactor">
    <cofactor evidence="9">
        <name>heme</name>
        <dbReference type="ChEBI" id="CHEBI:30413"/>
    </cofactor>
</comment>
<evidence type="ECO:0000256" key="9">
    <source>
        <dbReference type="PIRSR" id="PIRSR602401-1"/>
    </source>
</evidence>
<dbReference type="AlphaFoldDB" id="A0AAW1YB75"/>
<comment type="caution">
    <text evidence="12">The sequence shown here is derived from an EMBL/GenBank/DDBJ whole genome shotgun (WGS) entry which is preliminary data.</text>
</comment>
<dbReference type="GO" id="GO:0020037">
    <property type="term" value="F:heme binding"/>
    <property type="evidence" value="ECO:0007669"/>
    <property type="project" value="InterPro"/>
</dbReference>
<keyword evidence="4 9" id="KW-0479">Metal-binding</keyword>
<keyword evidence="13" id="KW-1185">Reference proteome</keyword>
<keyword evidence="11" id="KW-0812">Transmembrane</keyword>
<dbReference type="EMBL" id="JBEDUW010000002">
    <property type="protein sequence ID" value="KAK9946441.1"/>
    <property type="molecule type" value="Genomic_DNA"/>
</dbReference>
<dbReference type="Proteomes" id="UP001457282">
    <property type="component" value="Unassembled WGS sequence"/>
</dbReference>
<dbReference type="PANTHER" id="PTHR47947:SF20">
    <property type="entry name" value="CYTOCHROME P450 FAMILY PROTEIN"/>
    <property type="match status" value="1"/>
</dbReference>
<dbReference type="SUPFAM" id="SSF48264">
    <property type="entry name" value="Cytochrome P450"/>
    <property type="match status" value="1"/>
</dbReference>
<evidence type="ECO:0000256" key="8">
    <source>
        <dbReference type="ARBA" id="ARBA00023136"/>
    </source>
</evidence>
<keyword evidence="11" id="KW-1133">Transmembrane helix</keyword>
<dbReference type="FunFam" id="1.10.630.10:FF:000023">
    <property type="entry name" value="Cytochrome P450 family protein"/>
    <property type="match status" value="1"/>
</dbReference>
<dbReference type="GO" id="GO:0016020">
    <property type="term" value="C:membrane"/>
    <property type="evidence" value="ECO:0007669"/>
    <property type="project" value="UniProtKB-SubCell"/>
</dbReference>
<comment type="subcellular location">
    <subcellularLocation>
        <location evidence="1">Membrane</location>
    </subcellularLocation>
</comment>
<feature type="binding site" description="axial binding residue" evidence="9">
    <location>
        <position position="457"/>
    </location>
    <ligand>
        <name>heme</name>
        <dbReference type="ChEBI" id="CHEBI:30413"/>
    </ligand>
    <ligandPart>
        <name>Fe</name>
        <dbReference type="ChEBI" id="CHEBI:18248"/>
    </ligandPart>
</feature>
<dbReference type="InterPro" id="IPR017972">
    <property type="entry name" value="Cyt_P450_CS"/>
</dbReference>
<sequence length="520" mass="58629">MEAPLWYTLALIIFTLVVIKLLITNTSHKYKNLPPSPPCVPIIGHLHLLRQVRQPIHRTLESLSAKFGEIQLLRWGSRRVLLVSSPSIAEECFTKHDIAFSNRPLLLAGKHFHYNYTTVAVAPHGDLWRNLRRIMTLEIFSSSRVAISSSIRRDQVRLLLDHIIKSCNSGTTKVDLKSKFMDLSFNVMTMMIVGKRYYGEDVGDDEEASNFREAVRDAVELNASTNLGDFLPFFQWIDVFGTEKKMVRLMAKMDSFLQAMVSDHRQLLSSNCDQSNTGEVNKLLVDNLLLLQQKQPHLYTDEIIKGIIVKKIVYVLLAAGTETVSITMEWAMSLLLNHPDKLDEVKAEIEKKVGQERLLDEQDLPNLNYLQNVINETLRLYPPVPLLGAREASEDCVVGGFDVPCGTMMVVNAWAIHRNSELWDEPTKFKPERFEGWSGEGPGGYRLIPFGGGRRGCPGAGLANRLIGLVLGSLIQSFEWERISEDKVDMSEGLGLTMPKIKPLEALCTPRPVIYKVASM</sequence>
<dbReference type="CDD" id="cd20653">
    <property type="entry name" value="CYP81"/>
    <property type="match status" value="1"/>
</dbReference>
<dbReference type="InterPro" id="IPR001128">
    <property type="entry name" value="Cyt_P450"/>
</dbReference>
<keyword evidence="6 9" id="KW-0408">Iron</keyword>
<dbReference type="Gene3D" id="1.10.630.10">
    <property type="entry name" value="Cytochrome P450"/>
    <property type="match status" value="1"/>
</dbReference>
<dbReference type="InterPro" id="IPR050651">
    <property type="entry name" value="Plant_Cytochrome_P450_Monoox"/>
</dbReference>
<dbReference type="PRINTS" id="PR00463">
    <property type="entry name" value="EP450I"/>
</dbReference>
<comment type="similarity">
    <text evidence="2 10">Belongs to the cytochrome P450 family.</text>
</comment>
<gene>
    <name evidence="12" type="ORF">M0R45_011907</name>
</gene>
<feature type="transmembrane region" description="Helical" evidence="11">
    <location>
        <begin position="6"/>
        <end position="23"/>
    </location>
</feature>
<dbReference type="PROSITE" id="PS00086">
    <property type="entry name" value="CYTOCHROME_P450"/>
    <property type="match status" value="1"/>
</dbReference>
<evidence type="ECO:0000256" key="2">
    <source>
        <dbReference type="ARBA" id="ARBA00010617"/>
    </source>
</evidence>
<name>A0AAW1YB75_RUBAR</name>